<dbReference type="OrthoDB" id="9809488at2"/>
<dbReference type="GO" id="GO:0004222">
    <property type="term" value="F:metalloendopeptidase activity"/>
    <property type="evidence" value="ECO:0007669"/>
    <property type="project" value="TreeGrafter"/>
</dbReference>
<evidence type="ECO:0000313" key="3">
    <source>
        <dbReference type="EMBL" id="AKS31838.1"/>
    </source>
</evidence>
<evidence type="ECO:0000313" key="4">
    <source>
        <dbReference type="Proteomes" id="UP000062255"/>
    </source>
</evidence>
<dbReference type="PANTHER" id="PTHR21666">
    <property type="entry name" value="PEPTIDASE-RELATED"/>
    <property type="match status" value="1"/>
</dbReference>
<dbReference type="InterPro" id="IPR050570">
    <property type="entry name" value="Cell_wall_metabolism_enzyme"/>
</dbReference>
<dbReference type="AlphaFoldDB" id="A0A0K0X3D4"/>
<evidence type="ECO:0000256" key="1">
    <source>
        <dbReference type="SAM" id="SignalP"/>
    </source>
</evidence>
<feature type="chain" id="PRO_5005453877" evidence="1">
    <location>
        <begin position="26"/>
        <end position="404"/>
    </location>
</feature>
<dbReference type="CDD" id="cd12797">
    <property type="entry name" value="M23_peptidase"/>
    <property type="match status" value="1"/>
</dbReference>
<proteinExistence type="predicted"/>
<gene>
    <name evidence="3" type="ORF">AFA91_08020</name>
</gene>
<organism evidence="3 4">
    <name type="scientific">Mycolicibacterium goodii</name>
    <name type="common">Mycobacterium goodii</name>
    <dbReference type="NCBI Taxonomy" id="134601"/>
    <lineage>
        <taxon>Bacteria</taxon>
        <taxon>Bacillati</taxon>
        <taxon>Actinomycetota</taxon>
        <taxon>Actinomycetes</taxon>
        <taxon>Mycobacteriales</taxon>
        <taxon>Mycobacteriaceae</taxon>
        <taxon>Mycolicibacterium</taxon>
    </lineage>
</organism>
<dbReference type="PROSITE" id="PS51257">
    <property type="entry name" value="PROKAR_LIPOPROTEIN"/>
    <property type="match status" value="1"/>
</dbReference>
<dbReference type="Pfam" id="PF01551">
    <property type="entry name" value="Peptidase_M23"/>
    <property type="match status" value="1"/>
</dbReference>
<dbReference type="SUPFAM" id="SSF51261">
    <property type="entry name" value="Duplicated hybrid motif"/>
    <property type="match status" value="1"/>
</dbReference>
<keyword evidence="1" id="KW-0732">Signal</keyword>
<sequence length="404" mass="42319">MRYLRFAVSLGTAAALTVLSGCSSAETTESEATTSTTPPAEPTPVIGSVLADPIPVPTTDGRTHLAYELMLTNPMSGNVTLNSLSVTDGDRKLLTLSGDSLKYWTRALGNPAAPATVLGPGQSATVWLDVVADDPAQVPTELTHAIDITVAKPMPPLIPAKLTETIAAVAVQTRKPPSISPPLSGDRWLDINSCCDMSPHRMALNPINGKLWGAERFAIDYVQLGPDGRIFTGNKAAVESYPYFGADIRAVADGPVVSVLDGQPEQTPGVTPSGLTLEQYGGNHIVQDIGDGVYAFYAHLQPGSLKVKPGDQLSTGQAIASLGNSGNSDAPHLHFHLMDGPDPLAANGLPFVFDSFRLDSRLTSSAAGDALLDGKPAALQPGFATREQSEVSPLILDVMTYASD</sequence>
<dbReference type="PANTHER" id="PTHR21666:SF270">
    <property type="entry name" value="MUREIN HYDROLASE ACTIVATOR ENVC"/>
    <property type="match status" value="1"/>
</dbReference>
<feature type="domain" description="M23ase beta-sheet core" evidence="2">
    <location>
        <begin position="245"/>
        <end position="340"/>
    </location>
</feature>
<evidence type="ECO:0000259" key="2">
    <source>
        <dbReference type="Pfam" id="PF01551"/>
    </source>
</evidence>
<protein>
    <submittedName>
        <fullName evidence="3">Peptidase M23</fullName>
    </submittedName>
</protein>
<dbReference type="Gene3D" id="2.70.70.10">
    <property type="entry name" value="Glucose Permease (Domain IIA)"/>
    <property type="match status" value="1"/>
</dbReference>
<dbReference type="RefSeq" id="WP_049744253.1">
    <property type="nucleotide sequence ID" value="NZ_CP012150.1"/>
</dbReference>
<accession>A0A0K0X3D4</accession>
<dbReference type="KEGG" id="mgo:AFA91_08020"/>
<dbReference type="EMBL" id="CP012150">
    <property type="protein sequence ID" value="AKS31838.1"/>
    <property type="molecule type" value="Genomic_DNA"/>
</dbReference>
<dbReference type="Proteomes" id="UP000062255">
    <property type="component" value="Chromosome"/>
</dbReference>
<dbReference type="InterPro" id="IPR011055">
    <property type="entry name" value="Dup_hybrid_motif"/>
</dbReference>
<dbReference type="STRING" id="134601.AFA91_08020"/>
<feature type="signal peptide" evidence="1">
    <location>
        <begin position="1"/>
        <end position="25"/>
    </location>
</feature>
<dbReference type="InterPro" id="IPR016047">
    <property type="entry name" value="M23ase_b-sheet_dom"/>
</dbReference>
<name>A0A0K0X3D4_MYCGD</name>
<dbReference type="PATRIC" id="fig|134601.6.peg.1663"/>
<reference evidence="3 4" key="1">
    <citation type="submission" date="2015-07" db="EMBL/GenBank/DDBJ databases">
        <title>Complete genome sequence of Mycobacterium goodii X7B, a facultative thermophilic biodesulfurizing bacterium.</title>
        <authorList>
            <person name="Yu B."/>
            <person name="Li F."/>
            <person name="Xu P."/>
        </authorList>
    </citation>
    <scope>NUCLEOTIDE SEQUENCE [LARGE SCALE GENOMIC DNA]</scope>
    <source>
        <strain evidence="3 4">X7B</strain>
    </source>
</reference>